<dbReference type="Pfam" id="PF03479">
    <property type="entry name" value="PCC"/>
    <property type="match status" value="1"/>
</dbReference>
<dbReference type="PANTHER" id="PTHR31100">
    <property type="entry name" value="AT-HOOK MOTIF NUCLEAR-LOCALIZED PROTEIN 15"/>
    <property type="match status" value="1"/>
</dbReference>
<gene>
    <name evidence="7" type="ORF">KIW84_064627</name>
</gene>
<protein>
    <recommendedName>
        <fullName evidence="6">PPC domain-containing protein</fullName>
    </recommendedName>
</protein>
<dbReference type="Gene3D" id="3.30.1330.80">
    <property type="entry name" value="Hypothetical protein, similar to alpha- acetolactate decarboxylase, domain 2"/>
    <property type="match status" value="1"/>
</dbReference>
<dbReference type="GO" id="GO:0010228">
    <property type="term" value="P:vegetative to reproductive phase transition of meristem"/>
    <property type="evidence" value="ECO:0007669"/>
    <property type="project" value="TreeGrafter"/>
</dbReference>
<dbReference type="InterPro" id="IPR014476">
    <property type="entry name" value="AHL15-29"/>
</dbReference>
<feature type="region of interest" description="Disordered" evidence="5">
    <location>
        <begin position="24"/>
        <end position="53"/>
    </location>
</feature>
<dbReference type="InterPro" id="IPR005175">
    <property type="entry name" value="PPC_dom"/>
</dbReference>
<keyword evidence="4" id="KW-0539">Nucleus</keyword>
<dbReference type="GO" id="GO:0003680">
    <property type="term" value="F:minor groove of adenine-thymine-rich DNA binding"/>
    <property type="evidence" value="ECO:0007669"/>
    <property type="project" value="InterPro"/>
</dbReference>
<keyword evidence="2" id="KW-0238">DNA-binding</keyword>
<keyword evidence="3" id="KW-0804">Transcription</keyword>
<evidence type="ECO:0000256" key="4">
    <source>
        <dbReference type="ARBA" id="ARBA00023242"/>
    </source>
</evidence>
<dbReference type="PROSITE" id="PS51742">
    <property type="entry name" value="PPC"/>
    <property type="match status" value="1"/>
</dbReference>
<evidence type="ECO:0000313" key="7">
    <source>
        <dbReference type="EMBL" id="KAI5399338.1"/>
    </source>
</evidence>
<sequence length="161" mass="17640">VKMSMKEEFSRDIERNQELSQFMTQQLQQDQNNTESSTVGNRPTGQPISSVNKSNMPITVTNVIPNDICYHVFEIAAEADVSKSLFDYVRRRGRGISILSGNGEVAQVTLQQSTEKIVTLHGRFQINSISGTIPKSPTRADVEGLIVKLSDSNGQVVGGNG</sequence>
<name>A0A9D5A9D6_PEA</name>
<dbReference type="GO" id="GO:0005634">
    <property type="term" value="C:nucleus"/>
    <property type="evidence" value="ECO:0007669"/>
    <property type="project" value="TreeGrafter"/>
</dbReference>
<organism evidence="7 8">
    <name type="scientific">Pisum sativum</name>
    <name type="common">Garden pea</name>
    <name type="synonym">Lathyrus oleraceus</name>
    <dbReference type="NCBI Taxonomy" id="3888"/>
    <lineage>
        <taxon>Eukaryota</taxon>
        <taxon>Viridiplantae</taxon>
        <taxon>Streptophyta</taxon>
        <taxon>Embryophyta</taxon>
        <taxon>Tracheophyta</taxon>
        <taxon>Spermatophyta</taxon>
        <taxon>Magnoliopsida</taxon>
        <taxon>eudicotyledons</taxon>
        <taxon>Gunneridae</taxon>
        <taxon>Pentapetalae</taxon>
        <taxon>rosids</taxon>
        <taxon>fabids</taxon>
        <taxon>Fabales</taxon>
        <taxon>Fabaceae</taxon>
        <taxon>Papilionoideae</taxon>
        <taxon>50 kb inversion clade</taxon>
        <taxon>NPAAA clade</taxon>
        <taxon>Hologalegina</taxon>
        <taxon>IRL clade</taxon>
        <taxon>Fabeae</taxon>
        <taxon>Lathyrus</taxon>
    </lineage>
</organism>
<evidence type="ECO:0000256" key="5">
    <source>
        <dbReference type="SAM" id="MobiDB-lite"/>
    </source>
</evidence>
<dbReference type="GO" id="GO:0003700">
    <property type="term" value="F:DNA-binding transcription factor activity"/>
    <property type="evidence" value="ECO:0007669"/>
    <property type="project" value="TreeGrafter"/>
</dbReference>
<dbReference type="Proteomes" id="UP001058974">
    <property type="component" value="Chromosome 6"/>
</dbReference>
<dbReference type="Gramene" id="Psat06G0462700-T1">
    <property type="protein sequence ID" value="KAI5399338.1"/>
    <property type="gene ID" value="KIW84_064627"/>
</dbReference>
<feature type="non-terminal residue" evidence="7">
    <location>
        <position position="161"/>
    </location>
</feature>
<dbReference type="AlphaFoldDB" id="A0A9D5A9D6"/>
<evidence type="ECO:0000256" key="1">
    <source>
        <dbReference type="ARBA" id="ARBA00023015"/>
    </source>
</evidence>
<evidence type="ECO:0000256" key="3">
    <source>
        <dbReference type="ARBA" id="ARBA00023163"/>
    </source>
</evidence>
<accession>A0A9D5A9D6</accession>
<dbReference type="SUPFAM" id="SSF117856">
    <property type="entry name" value="AF0104/ALDC/Ptd012-like"/>
    <property type="match status" value="1"/>
</dbReference>
<keyword evidence="8" id="KW-1185">Reference proteome</keyword>
<proteinExistence type="predicted"/>
<comment type="caution">
    <text evidence="7">The sequence shown here is derived from an EMBL/GenBank/DDBJ whole genome shotgun (WGS) entry which is preliminary data.</text>
</comment>
<feature type="domain" description="PPC" evidence="6">
    <location>
        <begin position="65"/>
        <end position="161"/>
    </location>
</feature>
<dbReference type="PANTHER" id="PTHR31100:SF51">
    <property type="entry name" value="AT-HOOK MOTIF NUCLEAR-LOCALIZED PROTEIN 29"/>
    <property type="match status" value="1"/>
</dbReference>
<evidence type="ECO:0000256" key="2">
    <source>
        <dbReference type="ARBA" id="ARBA00023125"/>
    </source>
</evidence>
<evidence type="ECO:0000259" key="6">
    <source>
        <dbReference type="PROSITE" id="PS51742"/>
    </source>
</evidence>
<dbReference type="CDD" id="cd11378">
    <property type="entry name" value="DUF296"/>
    <property type="match status" value="1"/>
</dbReference>
<evidence type="ECO:0000313" key="8">
    <source>
        <dbReference type="Proteomes" id="UP001058974"/>
    </source>
</evidence>
<reference evidence="7 8" key="1">
    <citation type="journal article" date="2022" name="Nat. Genet.">
        <title>Improved pea reference genome and pan-genome highlight genomic features and evolutionary characteristics.</title>
        <authorList>
            <person name="Yang T."/>
            <person name="Liu R."/>
            <person name="Luo Y."/>
            <person name="Hu S."/>
            <person name="Wang D."/>
            <person name="Wang C."/>
            <person name="Pandey M.K."/>
            <person name="Ge S."/>
            <person name="Xu Q."/>
            <person name="Li N."/>
            <person name="Li G."/>
            <person name="Huang Y."/>
            <person name="Saxena R.K."/>
            <person name="Ji Y."/>
            <person name="Li M."/>
            <person name="Yan X."/>
            <person name="He Y."/>
            <person name="Liu Y."/>
            <person name="Wang X."/>
            <person name="Xiang C."/>
            <person name="Varshney R.K."/>
            <person name="Ding H."/>
            <person name="Gao S."/>
            <person name="Zong X."/>
        </authorList>
    </citation>
    <scope>NUCLEOTIDE SEQUENCE [LARGE SCALE GENOMIC DNA]</scope>
    <source>
        <strain evidence="7 8">cv. Zhongwan 6</strain>
    </source>
</reference>
<keyword evidence="1" id="KW-0805">Transcription regulation</keyword>
<dbReference type="EMBL" id="JAMSHJ010000006">
    <property type="protein sequence ID" value="KAI5399338.1"/>
    <property type="molecule type" value="Genomic_DNA"/>
</dbReference>